<keyword evidence="5 12" id="KW-0812">Transmembrane</keyword>
<evidence type="ECO:0000256" key="3">
    <source>
        <dbReference type="ARBA" id="ARBA00022676"/>
    </source>
</evidence>
<dbReference type="GO" id="GO:0071555">
    <property type="term" value="P:cell wall organization"/>
    <property type="evidence" value="ECO:0007669"/>
    <property type="project" value="UniProtKB-KW"/>
</dbReference>
<proteinExistence type="predicted"/>
<keyword evidence="1" id="KW-1003">Cell membrane</keyword>
<feature type="region of interest" description="Disordered" evidence="11">
    <location>
        <begin position="1"/>
        <end position="42"/>
    </location>
</feature>
<evidence type="ECO:0000256" key="11">
    <source>
        <dbReference type="SAM" id="MobiDB-lite"/>
    </source>
</evidence>
<keyword evidence="7" id="KW-0573">Peptidoglycan synthesis</keyword>
<dbReference type="GO" id="GO:0016763">
    <property type="term" value="F:pentosyltransferase activity"/>
    <property type="evidence" value="ECO:0007669"/>
    <property type="project" value="InterPro"/>
</dbReference>
<dbReference type="EC" id="2.4.1.-" evidence="14"/>
<evidence type="ECO:0000256" key="1">
    <source>
        <dbReference type="ARBA" id="ARBA00022475"/>
    </source>
</evidence>
<organism evidence="14 15">
    <name type="scientific">Longimicrobium terrae</name>
    <dbReference type="NCBI Taxonomy" id="1639882"/>
    <lineage>
        <taxon>Bacteria</taxon>
        <taxon>Pseudomonadati</taxon>
        <taxon>Gemmatimonadota</taxon>
        <taxon>Longimicrobiia</taxon>
        <taxon>Longimicrobiales</taxon>
        <taxon>Longimicrobiaceae</taxon>
        <taxon>Longimicrobium</taxon>
    </lineage>
</organism>
<keyword evidence="10" id="KW-0961">Cell wall biogenesis/degradation</keyword>
<feature type="domain" description="Glycosyl transferase family 51" evidence="13">
    <location>
        <begin position="98"/>
        <end position="254"/>
    </location>
</feature>
<keyword evidence="8 12" id="KW-1133">Transmembrane helix</keyword>
<keyword evidence="15" id="KW-1185">Reference proteome</keyword>
<evidence type="ECO:0000313" key="14">
    <source>
        <dbReference type="EMBL" id="MBB6072821.1"/>
    </source>
</evidence>
<evidence type="ECO:0000259" key="13">
    <source>
        <dbReference type="Pfam" id="PF00912"/>
    </source>
</evidence>
<dbReference type="PANTHER" id="PTHR30400:SF0">
    <property type="entry name" value="BIOSYNTHETIC PEPTIDOGLYCAN TRANSGLYCOSYLASE"/>
    <property type="match status" value="1"/>
</dbReference>
<evidence type="ECO:0000256" key="9">
    <source>
        <dbReference type="ARBA" id="ARBA00023136"/>
    </source>
</evidence>
<dbReference type="Pfam" id="PF00912">
    <property type="entry name" value="Transgly"/>
    <property type="match status" value="1"/>
</dbReference>
<name>A0A841H3X5_9BACT</name>
<evidence type="ECO:0000256" key="10">
    <source>
        <dbReference type="ARBA" id="ARBA00023316"/>
    </source>
</evidence>
<evidence type="ECO:0000256" key="7">
    <source>
        <dbReference type="ARBA" id="ARBA00022984"/>
    </source>
</evidence>
<dbReference type="AlphaFoldDB" id="A0A841H3X5"/>
<dbReference type="RefSeq" id="WP_170035457.1">
    <property type="nucleotide sequence ID" value="NZ_JABDTL010000001.1"/>
</dbReference>
<comment type="caution">
    <text evidence="14">The sequence shown here is derived from an EMBL/GenBank/DDBJ whole genome shotgun (WGS) entry which is preliminary data.</text>
</comment>
<protein>
    <submittedName>
        <fullName evidence="14">Monofunctional biosynthetic peptidoglycan transglycosylase</fullName>
        <ecNumber evidence="14">2.4.1.-</ecNumber>
    </submittedName>
</protein>
<dbReference type="GO" id="GO:0009252">
    <property type="term" value="P:peptidoglycan biosynthetic process"/>
    <property type="evidence" value="ECO:0007669"/>
    <property type="project" value="UniProtKB-KW"/>
</dbReference>
<dbReference type="InterPro" id="IPR023346">
    <property type="entry name" value="Lysozyme-like_dom_sf"/>
</dbReference>
<feature type="compositionally biased region" description="Pro residues" evidence="11">
    <location>
        <begin position="28"/>
        <end position="38"/>
    </location>
</feature>
<keyword evidence="3 14" id="KW-0328">Glycosyltransferase</keyword>
<reference evidence="14 15" key="1">
    <citation type="submission" date="2020-08" db="EMBL/GenBank/DDBJ databases">
        <title>Genomic Encyclopedia of Type Strains, Phase IV (KMG-IV): sequencing the most valuable type-strain genomes for metagenomic binning, comparative biology and taxonomic classification.</title>
        <authorList>
            <person name="Goeker M."/>
        </authorList>
    </citation>
    <scope>NUCLEOTIDE SEQUENCE [LARGE SCALE GENOMIC DNA]</scope>
    <source>
        <strain evidence="14 15">DSM 29007</strain>
    </source>
</reference>
<accession>A0A841H3X5</accession>
<evidence type="ECO:0000256" key="5">
    <source>
        <dbReference type="ARBA" id="ARBA00022692"/>
    </source>
</evidence>
<dbReference type="InterPro" id="IPR036950">
    <property type="entry name" value="PBP_transglycosylase"/>
</dbReference>
<dbReference type="GO" id="GO:0008360">
    <property type="term" value="P:regulation of cell shape"/>
    <property type="evidence" value="ECO:0007669"/>
    <property type="project" value="UniProtKB-KW"/>
</dbReference>
<dbReference type="GO" id="GO:0016020">
    <property type="term" value="C:membrane"/>
    <property type="evidence" value="ECO:0007669"/>
    <property type="project" value="InterPro"/>
</dbReference>
<dbReference type="NCBIfam" id="TIGR02070">
    <property type="entry name" value="mono_pep_trsgly"/>
    <property type="match status" value="1"/>
</dbReference>
<dbReference type="InterPro" id="IPR001264">
    <property type="entry name" value="Glyco_trans_51"/>
</dbReference>
<evidence type="ECO:0000256" key="6">
    <source>
        <dbReference type="ARBA" id="ARBA00022960"/>
    </source>
</evidence>
<feature type="transmembrane region" description="Helical" evidence="12">
    <location>
        <begin position="51"/>
        <end position="76"/>
    </location>
</feature>
<dbReference type="GO" id="GO:0009274">
    <property type="term" value="C:peptidoglycan-based cell wall"/>
    <property type="evidence" value="ECO:0007669"/>
    <property type="project" value="InterPro"/>
</dbReference>
<keyword evidence="9 12" id="KW-0472">Membrane</keyword>
<dbReference type="Gene3D" id="1.10.3810.10">
    <property type="entry name" value="Biosynthetic peptidoglycan transglycosylase-like"/>
    <property type="match status" value="1"/>
</dbReference>
<keyword evidence="4 14" id="KW-0808">Transferase</keyword>
<dbReference type="Proteomes" id="UP000582837">
    <property type="component" value="Unassembled WGS sequence"/>
</dbReference>
<dbReference type="InterPro" id="IPR011812">
    <property type="entry name" value="Pep_trsgly"/>
</dbReference>
<feature type="compositionally biased region" description="Basic and acidic residues" evidence="11">
    <location>
        <begin position="1"/>
        <end position="21"/>
    </location>
</feature>
<evidence type="ECO:0000256" key="12">
    <source>
        <dbReference type="SAM" id="Phobius"/>
    </source>
</evidence>
<evidence type="ECO:0000256" key="2">
    <source>
        <dbReference type="ARBA" id="ARBA00022519"/>
    </source>
</evidence>
<evidence type="ECO:0000313" key="15">
    <source>
        <dbReference type="Proteomes" id="UP000582837"/>
    </source>
</evidence>
<keyword evidence="6" id="KW-0133">Cell shape</keyword>
<keyword evidence="2" id="KW-0997">Cell inner membrane</keyword>
<dbReference type="SUPFAM" id="SSF53955">
    <property type="entry name" value="Lysozyme-like"/>
    <property type="match status" value="1"/>
</dbReference>
<sequence>MTDRDPFRAVSRDDGDDDRTLLWDPGPRVQPAPPPVAAKPPRKKRGIGFRIARYALIAFAGYYLFCVVLLVAYRFVNPPTTGVQMQRRVESWFSSDEYQKRRSFVALKDLPRHVPRAVIAAEDGRFREHHGYDWEEMTRATGEARSGTRFRGASTLTQQLVKNLFGCACRNPIRKVYDLTLTPAAELILGKDRILELYLNQVEWGRGGVFGIDAGAREHYDRGARRLTRTQAAGMAALLPNPRQRTPRNTPQYRADILRRMSHRGW</sequence>
<evidence type="ECO:0000256" key="8">
    <source>
        <dbReference type="ARBA" id="ARBA00022989"/>
    </source>
</evidence>
<dbReference type="PANTHER" id="PTHR30400">
    <property type="entry name" value="MONOFUNCTIONAL BIOSYNTHETIC PEPTIDOGLYCAN TRANSGLYCOSYLASE"/>
    <property type="match status" value="1"/>
</dbReference>
<evidence type="ECO:0000256" key="4">
    <source>
        <dbReference type="ARBA" id="ARBA00022679"/>
    </source>
</evidence>
<gene>
    <name evidence="14" type="ORF">HNQ61_004485</name>
</gene>
<dbReference type="EMBL" id="JACHIA010000018">
    <property type="protein sequence ID" value="MBB6072821.1"/>
    <property type="molecule type" value="Genomic_DNA"/>
</dbReference>